<evidence type="ECO:0000313" key="2">
    <source>
        <dbReference type="EMBL" id="TVU39960.1"/>
    </source>
</evidence>
<evidence type="ECO:0000313" key="3">
    <source>
        <dbReference type="Proteomes" id="UP000324897"/>
    </source>
</evidence>
<protein>
    <submittedName>
        <fullName evidence="2">Uncharacterized protein</fullName>
    </submittedName>
</protein>
<feature type="compositionally biased region" description="Polar residues" evidence="1">
    <location>
        <begin position="1"/>
        <end position="18"/>
    </location>
</feature>
<dbReference type="AlphaFoldDB" id="A0A5J9VXY7"/>
<comment type="caution">
    <text evidence="2">The sequence shown here is derived from an EMBL/GenBank/DDBJ whole genome shotgun (WGS) entry which is preliminary data.</text>
</comment>
<dbReference type="Gramene" id="TVU39960">
    <property type="protein sequence ID" value="TVU39960"/>
    <property type="gene ID" value="EJB05_13404"/>
</dbReference>
<feature type="non-terminal residue" evidence="2">
    <location>
        <position position="1"/>
    </location>
</feature>
<dbReference type="EMBL" id="RWGY01000007">
    <property type="protein sequence ID" value="TVU39960.1"/>
    <property type="molecule type" value="Genomic_DNA"/>
</dbReference>
<evidence type="ECO:0000256" key="1">
    <source>
        <dbReference type="SAM" id="MobiDB-lite"/>
    </source>
</evidence>
<name>A0A5J9VXY7_9POAL</name>
<organism evidence="2 3">
    <name type="scientific">Eragrostis curvula</name>
    <name type="common">weeping love grass</name>
    <dbReference type="NCBI Taxonomy" id="38414"/>
    <lineage>
        <taxon>Eukaryota</taxon>
        <taxon>Viridiplantae</taxon>
        <taxon>Streptophyta</taxon>
        <taxon>Embryophyta</taxon>
        <taxon>Tracheophyta</taxon>
        <taxon>Spermatophyta</taxon>
        <taxon>Magnoliopsida</taxon>
        <taxon>Liliopsida</taxon>
        <taxon>Poales</taxon>
        <taxon>Poaceae</taxon>
        <taxon>PACMAD clade</taxon>
        <taxon>Chloridoideae</taxon>
        <taxon>Eragrostideae</taxon>
        <taxon>Eragrostidinae</taxon>
        <taxon>Eragrostis</taxon>
    </lineage>
</organism>
<feature type="compositionally biased region" description="Acidic residues" evidence="1">
    <location>
        <begin position="83"/>
        <end position="94"/>
    </location>
</feature>
<feature type="region of interest" description="Disordered" evidence="1">
    <location>
        <begin position="77"/>
        <end position="135"/>
    </location>
</feature>
<dbReference type="Proteomes" id="UP000324897">
    <property type="component" value="Chromosome 4"/>
</dbReference>
<proteinExistence type="predicted"/>
<gene>
    <name evidence="2" type="ORF">EJB05_13404</name>
</gene>
<reference evidence="2 3" key="1">
    <citation type="journal article" date="2019" name="Sci. Rep.">
        <title>A high-quality genome of Eragrostis curvula grass provides insights into Poaceae evolution and supports new strategies to enhance forage quality.</title>
        <authorList>
            <person name="Carballo J."/>
            <person name="Santos B.A.C.M."/>
            <person name="Zappacosta D."/>
            <person name="Garbus I."/>
            <person name="Selva J.P."/>
            <person name="Gallo C.A."/>
            <person name="Diaz A."/>
            <person name="Albertini E."/>
            <person name="Caccamo M."/>
            <person name="Echenique V."/>
        </authorList>
    </citation>
    <scope>NUCLEOTIDE SEQUENCE [LARGE SCALE GENOMIC DNA]</scope>
    <source>
        <strain evidence="3">cv. Victoria</strain>
        <tissue evidence="2">Leaf</tissue>
    </source>
</reference>
<sequence>MVSGKITSKFRQQGNPIQEDTGVAMNASRQRPNAGGELPPATAADPLKCLNHKELDLVGVRDHLLMYGMQSSYDRWIHHEEPSDGPESEQSLEDDGFHETADHKNADGNEDFDDDDGLSHPKISNFGITPLTHLQ</sequence>
<accession>A0A5J9VXY7</accession>
<keyword evidence="3" id="KW-1185">Reference proteome</keyword>
<feature type="compositionally biased region" description="Basic and acidic residues" evidence="1">
    <location>
        <begin position="95"/>
        <end position="107"/>
    </location>
</feature>
<feature type="region of interest" description="Disordered" evidence="1">
    <location>
        <begin position="1"/>
        <end position="44"/>
    </location>
</feature>